<reference evidence="1 2" key="1">
    <citation type="journal article" date="2018" name="MBio">
        <title>Comparative Genomics Reveals the Core Gene Toolbox for the Fungus-Insect Symbiosis.</title>
        <authorList>
            <person name="Wang Y."/>
            <person name="Stata M."/>
            <person name="Wang W."/>
            <person name="Stajich J.E."/>
            <person name="White M.M."/>
            <person name="Moncalvo J.M."/>
        </authorList>
    </citation>
    <scope>NUCLEOTIDE SEQUENCE [LARGE SCALE GENOMIC DNA]</scope>
    <source>
        <strain evidence="1 2">SWE-8-4</strain>
    </source>
</reference>
<dbReference type="AlphaFoldDB" id="A0A2T9YV99"/>
<organism evidence="1 2">
    <name type="scientific">Smittium simulii</name>
    <dbReference type="NCBI Taxonomy" id="133385"/>
    <lineage>
        <taxon>Eukaryota</taxon>
        <taxon>Fungi</taxon>
        <taxon>Fungi incertae sedis</taxon>
        <taxon>Zoopagomycota</taxon>
        <taxon>Kickxellomycotina</taxon>
        <taxon>Harpellomycetes</taxon>
        <taxon>Harpellales</taxon>
        <taxon>Legeriomycetaceae</taxon>
        <taxon>Smittium</taxon>
    </lineage>
</organism>
<evidence type="ECO:0000313" key="1">
    <source>
        <dbReference type="EMBL" id="PVU96204.1"/>
    </source>
</evidence>
<accession>A0A2T9YV99</accession>
<sequence length="273" mass="31034">MSGVKYSPLYNKSCKTGTSLQDDVNIIAGSANSVLVNFFNKCNIGETISEFTAKGLDVYLDIDAFILNDIKDGQEMFKDLADKDVFRNIKGISVSNGNSRAGNIDLKYYSKKFKDIFANKNISVGIKLAINISNGDSLTGFKNAANKFIEYNNDFDYILLNAYIPESSIDSTKFALKVFDENFIRIKELEKPIYLQIESKKKKLEDESFLKVLRELECRQSDKINYFMADSFGPDSIFKKDSAYNKFESLGKDSYDCQYHGYIGNWENKPNDQ</sequence>
<dbReference type="Proteomes" id="UP000245383">
    <property type="component" value="Unassembled WGS sequence"/>
</dbReference>
<proteinExistence type="predicted"/>
<name>A0A2T9YV99_9FUNG</name>
<gene>
    <name evidence="1" type="ORF">BB561_001324</name>
</gene>
<dbReference type="EMBL" id="MBFR01000038">
    <property type="protein sequence ID" value="PVU96204.1"/>
    <property type="molecule type" value="Genomic_DNA"/>
</dbReference>
<comment type="caution">
    <text evidence="1">The sequence shown here is derived from an EMBL/GenBank/DDBJ whole genome shotgun (WGS) entry which is preliminary data.</text>
</comment>
<keyword evidence="2" id="KW-1185">Reference proteome</keyword>
<protein>
    <submittedName>
        <fullName evidence="1">Uncharacterized protein</fullName>
    </submittedName>
</protein>
<evidence type="ECO:0000313" key="2">
    <source>
        <dbReference type="Proteomes" id="UP000245383"/>
    </source>
</evidence>